<protein>
    <recommendedName>
        <fullName evidence="3">F-box domain-containing protein</fullName>
    </recommendedName>
</protein>
<dbReference type="AlphaFoldDB" id="K5VBF5"/>
<evidence type="ECO:0008006" key="3">
    <source>
        <dbReference type="Google" id="ProtNLM"/>
    </source>
</evidence>
<dbReference type="OrthoDB" id="2269034at2759"/>
<evidence type="ECO:0000313" key="1">
    <source>
        <dbReference type="EMBL" id="EKM48403.1"/>
    </source>
</evidence>
<evidence type="ECO:0000313" key="2">
    <source>
        <dbReference type="Proteomes" id="UP000008370"/>
    </source>
</evidence>
<feature type="non-terminal residue" evidence="1">
    <location>
        <position position="271"/>
    </location>
</feature>
<sequence>MDMLSQPSINHLPIELLSSILVLWSVVDEDAPWMASCVCHEWRRIVLACPMAWSNVSLILKGPHEPTLEDRAWCIEEEDVEAALSPRDKRRPLDLWFARSCNADLALTILVEQTHPHIEFRIEECIRILECHVNRLRFFSLQVESVYLAESLFSILPRMDLHTLELCIQETSLPRSFRGTHLSAEGYSVPALWDSVCGARHIEVHGCTPPQRRPEEASKTLALQVTATLVSPRQLASLLADHHNLTVLDVSDIETISGEDAPNGTVVLPSL</sequence>
<dbReference type="SUPFAM" id="SSF81383">
    <property type="entry name" value="F-box domain"/>
    <property type="match status" value="1"/>
</dbReference>
<dbReference type="GeneID" id="18919396"/>
<proteinExistence type="predicted"/>
<dbReference type="RefSeq" id="XP_007403045.1">
    <property type="nucleotide sequence ID" value="XM_007402983.1"/>
</dbReference>
<reference evidence="1 2" key="1">
    <citation type="journal article" date="2012" name="BMC Genomics">
        <title>Comparative genomics of the white-rot fungi, Phanerochaete carnosa and P. chrysosporium, to elucidate the genetic basis of the distinct wood types they colonize.</title>
        <authorList>
            <person name="Suzuki H."/>
            <person name="MacDonald J."/>
            <person name="Syed K."/>
            <person name="Salamov A."/>
            <person name="Hori C."/>
            <person name="Aerts A."/>
            <person name="Henrissat B."/>
            <person name="Wiebenga A."/>
            <person name="vanKuyk P.A."/>
            <person name="Barry K."/>
            <person name="Lindquist E."/>
            <person name="LaButti K."/>
            <person name="Lapidus A."/>
            <person name="Lucas S."/>
            <person name="Coutinho P."/>
            <person name="Gong Y."/>
            <person name="Samejima M."/>
            <person name="Mahadevan R."/>
            <person name="Abou-Zaid M."/>
            <person name="de Vries R.P."/>
            <person name="Igarashi K."/>
            <person name="Yadav J.S."/>
            <person name="Grigoriev I.V."/>
            <person name="Master E.R."/>
        </authorList>
    </citation>
    <scope>NUCLEOTIDE SEQUENCE [LARGE SCALE GENOMIC DNA]</scope>
    <source>
        <strain evidence="1 2">HHB-10118-sp</strain>
    </source>
</reference>
<dbReference type="HOGENOM" id="CLU_1028786_0_0_1"/>
<dbReference type="Proteomes" id="UP000008370">
    <property type="component" value="Unassembled WGS sequence"/>
</dbReference>
<gene>
    <name evidence="1" type="ORF">PHACADRAFT_266383</name>
</gene>
<keyword evidence="2" id="KW-1185">Reference proteome</keyword>
<organism evidence="1 2">
    <name type="scientific">Phanerochaete carnosa (strain HHB-10118-sp)</name>
    <name type="common">White-rot fungus</name>
    <name type="synonym">Peniophora carnosa</name>
    <dbReference type="NCBI Taxonomy" id="650164"/>
    <lineage>
        <taxon>Eukaryota</taxon>
        <taxon>Fungi</taxon>
        <taxon>Dikarya</taxon>
        <taxon>Basidiomycota</taxon>
        <taxon>Agaricomycotina</taxon>
        <taxon>Agaricomycetes</taxon>
        <taxon>Polyporales</taxon>
        <taxon>Phanerochaetaceae</taxon>
        <taxon>Phanerochaete</taxon>
    </lineage>
</organism>
<dbReference type="InParanoid" id="K5VBF5"/>
<dbReference type="InterPro" id="IPR036047">
    <property type="entry name" value="F-box-like_dom_sf"/>
</dbReference>
<dbReference type="KEGG" id="pco:PHACADRAFT_266383"/>
<dbReference type="EMBL" id="JH931090">
    <property type="protein sequence ID" value="EKM48403.1"/>
    <property type="molecule type" value="Genomic_DNA"/>
</dbReference>
<accession>K5VBF5</accession>
<name>K5VBF5_PHACS</name>